<dbReference type="OrthoDB" id="2679925at2"/>
<dbReference type="AlphaFoldDB" id="A0A0U5B212"/>
<proteinExistence type="predicted"/>
<dbReference type="RefSeq" id="WP_096466100.1">
    <property type="nucleotide sequence ID" value="NZ_AP017312.1"/>
</dbReference>
<protein>
    <submittedName>
        <fullName evidence="1">Uncharacterized protein</fullName>
    </submittedName>
</protein>
<keyword evidence="2" id="KW-1185">Reference proteome</keyword>
<dbReference type="EMBL" id="AP017312">
    <property type="protein sequence ID" value="BAU28336.1"/>
    <property type="molecule type" value="Genomic_DNA"/>
</dbReference>
<evidence type="ECO:0000313" key="1">
    <source>
        <dbReference type="EMBL" id="BAU28336.1"/>
    </source>
</evidence>
<evidence type="ECO:0000313" key="2">
    <source>
        <dbReference type="Proteomes" id="UP000217696"/>
    </source>
</evidence>
<gene>
    <name evidence="1" type="ORF">CB4_02510</name>
</gene>
<reference evidence="1 2" key="1">
    <citation type="submission" date="2015-12" db="EMBL/GenBank/DDBJ databases">
        <title>Genome sequence of Aneurinibacillus soli.</title>
        <authorList>
            <person name="Lee J.S."/>
            <person name="Lee K.C."/>
            <person name="Kim K.K."/>
            <person name="Lee B.W."/>
        </authorList>
    </citation>
    <scope>NUCLEOTIDE SEQUENCE [LARGE SCALE GENOMIC DNA]</scope>
    <source>
        <strain evidence="1 2">CB4</strain>
    </source>
</reference>
<dbReference type="KEGG" id="asoc:CB4_02510"/>
<dbReference type="Proteomes" id="UP000217696">
    <property type="component" value="Chromosome"/>
</dbReference>
<name>A0A0U5B212_9BACL</name>
<organism evidence="1 2">
    <name type="scientific">Aneurinibacillus soli</name>
    <dbReference type="NCBI Taxonomy" id="1500254"/>
    <lineage>
        <taxon>Bacteria</taxon>
        <taxon>Bacillati</taxon>
        <taxon>Bacillota</taxon>
        <taxon>Bacilli</taxon>
        <taxon>Bacillales</taxon>
        <taxon>Paenibacillaceae</taxon>
        <taxon>Aneurinibacillus group</taxon>
        <taxon>Aneurinibacillus</taxon>
    </lineage>
</organism>
<sequence>MEANNYLCKCGMYTYHCECVPENKTTHYDELIHRLRDKTDVVLGAEELPVVLRMLPTDETHLIIAPLNNGYYTAHIAT</sequence>
<accession>A0A0U5B212</accession>